<name>A0A377TDL3_9GAMM</name>
<feature type="region of interest" description="Disordered" evidence="1">
    <location>
        <begin position="15"/>
        <end position="45"/>
    </location>
</feature>
<feature type="compositionally biased region" description="Low complexity" evidence="1">
    <location>
        <begin position="31"/>
        <end position="44"/>
    </location>
</feature>
<proteinExistence type="predicted"/>
<evidence type="ECO:0000313" key="2">
    <source>
        <dbReference type="EMBL" id="STS10489.1"/>
    </source>
</evidence>
<dbReference type="EMBL" id="UGGO01000002">
    <property type="protein sequence ID" value="STS10489.1"/>
    <property type="molecule type" value="Genomic_DNA"/>
</dbReference>
<sequence>MKVIDNSLVEYISGGRGGNTGDYRSERSSNRRNQGRGNDNRGYYSRNTSSGCINGMMVGAATGAFGGLLGVAVGTLGGALTGKCFDSRNEGGGNIGKGGSSNSCDDSRGTCSW</sequence>
<accession>A0A377TDL3</accession>
<dbReference type="GeneID" id="78382238"/>
<reference evidence="2 3" key="1">
    <citation type="submission" date="2018-06" db="EMBL/GenBank/DDBJ databases">
        <authorList>
            <consortium name="Pathogen Informatics"/>
            <person name="Doyle S."/>
        </authorList>
    </citation>
    <scope>NUCLEOTIDE SEQUENCE [LARGE SCALE GENOMIC DNA]</scope>
    <source>
        <strain evidence="2 3">NCTC12157</strain>
    </source>
</reference>
<dbReference type="Proteomes" id="UP000254304">
    <property type="component" value="Unassembled WGS sequence"/>
</dbReference>
<protein>
    <submittedName>
        <fullName evidence="2">Uncharacterized protein</fullName>
    </submittedName>
</protein>
<gene>
    <name evidence="2" type="ORF">NCTC12157_05088</name>
</gene>
<feature type="compositionally biased region" description="Gly residues" evidence="1">
    <location>
        <begin position="90"/>
        <end position="99"/>
    </location>
</feature>
<evidence type="ECO:0000313" key="3">
    <source>
        <dbReference type="Proteomes" id="UP000254304"/>
    </source>
</evidence>
<evidence type="ECO:0000256" key="1">
    <source>
        <dbReference type="SAM" id="MobiDB-lite"/>
    </source>
</evidence>
<dbReference type="RefSeq" id="WP_072009948.1">
    <property type="nucleotide sequence ID" value="NZ_JALCLQ010000003.1"/>
</dbReference>
<feature type="region of interest" description="Disordered" evidence="1">
    <location>
        <begin position="90"/>
        <end position="113"/>
    </location>
</feature>
<dbReference type="AlphaFoldDB" id="A0A377TDL3"/>
<organism evidence="2 3">
    <name type="scientific">Ewingella americana</name>
    <dbReference type="NCBI Taxonomy" id="41202"/>
    <lineage>
        <taxon>Bacteria</taxon>
        <taxon>Pseudomonadati</taxon>
        <taxon>Pseudomonadota</taxon>
        <taxon>Gammaproteobacteria</taxon>
        <taxon>Enterobacterales</taxon>
        <taxon>Yersiniaceae</taxon>
        <taxon>Ewingella</taxon>
    </lineage>
</organism>